<gene>
    <name evidence="7" type="ORF">A2311_03395</name>
</gene>
<dbReference type="GO" id="GO:0005886">
    <property type="term" value="C:plasma membrane"/>
    <property type="evidence" value="ECO:0007669"/>
    <property type="project" value="UniProtKB-SubCell"/>
</dbReference>
<protein>
    <recommendedName>
        <fullName evidence="9">Hydrogenase</fullName>
    </recommendedName>
</protein>
<comment type="caution">
    <text evidence="7">The sequence shown here is derived from an EMBL/GenBank/DDBJ whole genome shotgun (WGS) entry which is preliminary data.</text>
</comment>
<evidence type="ECO:0000256" key="5">
    <source>
        <dbReference type="ARBA" id="ARBA00023136"/>
    </source>
</evidence>
<keyword evidence="5 6" id="KW-0472">Membrane</keyword>
<name>A0A1F4TRT8_UNCSA</name>
<keyword evidence="4 6" id="KW-1133">Transmembrane helix</keyword>
<dbReference type="STRING" id="1802583.A2311_03395"/>
<feature type="transmembrane region" description="Helical" evidence="6">
    <location>
        <begin position="6"/>
        <end position="22"/>
    </location>
</feature>
<feature type="transmembrane region" description="Helical" evidence="6">
    <location>
        <begin position="29"/>
        <end position="45"/>
    </location>
</feature>
<feature type="transmembrane region" description="Helical" evidence="6">
    <location>
        <begin position="51"/>
        <end position="72"/>
    </location>
</feature>
<feature type="transmembrane region" description="Helical" evidence="6">
    <location>
        <begin position="84"/>
        <end position="105"/>
    </location>
</feature>
<sequence length="211" mass="23125">MDYFILIGIMLTSCWLLIAKRLSTVISGFRYQSLFLFIATVLAALNEGQPGLFVVAGLLLAVKVVLIPEFMLRIVKEIKTRDDLGLILNPQLSLIVGLLATYAAWLFSQQITPAGAALTRGIVAVALAVVLIGMFLMVFRLKALVQVTGLLVMENGLFLLATAVAGGMPFFVEIAVFFDVMVSVMILGVFIYRINRLFTHIDVDKLSNLRG</sequence>
<dbReference type="InterPro" id="IPR038730">
    <property type="entry name" value="HyfE-like"/>
</dbReference>
<feature type="transmembrane region" description="Helical" evidence="6">
    <location>
        <begin position="117"/>
        <end position="136"/>
    </location>
</feature>
<evidence type="ECO:0000256" key="2">
    <source>
        <dbReference type="ARBA" id="ARBA00022475"/>
    </source>
</evidence>
<dbReference type="Proteomes" id="UP000178951">
    <property type="component" value="Unassembled WGS sequence"/>
</dbReference>
<organism evidence="7 8">
    <name type="scientific">candidate division WOR-1 bacterium RIFOXYB2_FULL_48_7</name>
    <dbReference type="NCBI Taxonomy" id="1802583"/>
    <lineage>
        <taxon>Bacteria</taxon>
        <taxon>Bacillati</taxon>
        <taxon>Saganbacteria</taxon>
    </lineage>
</organism>
<comment type="subcellular location">
    <subcellularLocation>
        <location evidence="1">Cell membrane</location>
        <topology evidence="1">Multi-pass membrane protein</topology>
    </subcellularLocation>
</comment>
<dbReference type="PANTHER" id="PTHR38601">
    <property type="entry name" value="HYDROGENASE-4 COMPONENT E"/>
    <property type="match status" value="1"/>
</dbReference>
<evidence type="ECO:0000256" key="1">
    <source>
        <dbReference type="ARBA" id="ARBA00004651"/>
    </source>
</evidence>
<dbReference type="EMBL" id="MEUF01000029">
    <property type="protein sequence ID" value="OGC35366.1"/>
    <property type="molecule type" value="Genomic_DNA"/>
</dbReference>
<evidence type="ECO:0000313" key="7">
    <source>
        <dbReference type="EMBL" id="OGC35366.1"/>
    </source>
</evidence>
<proteinExistence type="predicted"/>
<evidence type="ECO:0000256" key="3">
    <source>
        <dbReference type="ARBA" id="ARBA00022692"/>
    </source>
</evidence>
<evidence type="ECO:0000256" key="4">
    <source>
        <dbReference type="ARBA" id="ARBA00022989"/>
    </source>
</evidence>
<dbReference type="PANTHER" id="PTHR38601:SF1">
    <property type="entry name" value="HYDROGENASE-4 COMPONENT E"/>
    <property type="match status" value="1"/>
</dbReference>
<keyword evidence="3 6" id="KW-0812">Transmembrane</keyword>
<evidence type="ECO:0000313" key="8">
    <source>
        <dbReference type="Proteomes" id="UP000178951"/>
    </source>
</evidence>
<feature type="transmembrane region" description="Helical" evidence="6">
    <location>
        <begin position="170"/>
        <end position="192"/>
    </location>
</feature>
<evidence type="ECO:0008006" key="9">
    <source>
        <dbReference type="Google" id="ProtNLM"/>
    </source>
</evidence>
<dbReference type="AlphaFoldDB" id="A0A1F4TRT8"/>
<reference evidence="7 8" key="1">
    <citation type="journal article" date="2016" name="Nat. Commun.">
        <title>Thousands of microbial genomes shed light on interconnected biogeochemical processes in an aquifer system.</title>
        <authorList>
            <person name="Anantharaman K."/>
            <person name="Brown C.T."/>
            <person name="Hug L.A."/>
            <person name="Sharon I."/>
            <person name="Castelle C.J."/>
            <person name="Probst A.J."/>
            <person name="Thomas B.C."/>
            <person name="Singh A."/>
            <person name="Wilkins M.J."/>
            <person name="Karaoz U."/>
            <person name="Brodie E.L."/>
            <person name="Williams K.H."/>
            <person name="Hubbard S.S."/>
            <person name="Banfield J.F."/>
        </authorList>
    </citation>
    <scope>NUCLEOTIDE SEQUENCE [LARGE SCALE GENOMIC DNA]</scope>
</reference>
<evidence type="ECO:0000256" key="6">
    <source>
        <dbReference type="SAM" id="Phobius"/>
    </source>
</evidence>
<keyword evidence="2" id="KW-1003">Cell membrane</keyword>
<accession>A0A1F4TRT8</accession>
<feature type="transmembrane region" description="Helical" evidence="6">
    <location>
        <begin position="143"/>
        <end position="164"/>
    </location>
</feature>